<evidence type="ECO:0000313" key="1">
    <source>
        <dbReference type="EMBL" id="KAJ3611329.1"/>
    </source>
</evidence>
<sequence length="71" mass="8315">MPDDPRLTALERTVRLDGIETPYSLPLGVPPLGGQHFFYHYVSRRYRKLLWIQQEAALPTKIMLTFQERVS</sequence>
<dbReference type="EMBL" id="JANIIK010000037">
    <property type="protein sequence ID" value="KAJ3611329.1"/>
    <property type="molecule type" value="Genomic_DNA"/>
</dbReference>
<organism evidence="1 2">
    <name type="scientific">Muraenolepis orangiensis</name>
    <name type="common">Patagonian moray cod</name>
    <dbReference type="NCBI Taxonomy" id="630683"/>
    <lineage>
        <taxon>Eukaryota</taxon>
        <taxon>Metazoa</taxon>
        <taxon>Chordata</taxon>
        <taxon>Craniata</taxon>
        <taxon>Vertebrata</taxon>
        <taxon>Euteleostomi</taxon>
        <taxon>Actinopterygii</taxon>
        <taxon>Neopterygii</taxon>
        <taxon>Teleostei</taxon>
        <taxon>Neoteleostei</taxon>
        <taxon>Acanthomorphata</taxon>
        <taxon>Zeiogadaria</taxon>
        <taxon>Gadariae</taxon>
        <taxon>Gadiformes</taxon>
        <taxon>Muraenolepidoidei</taxon>
        <taxon>Muraenolepididae</taxon>
        <taxon>Muraenolepis</taxon>
    </lineage>
</organism>
<comment type="caution">
    <text evidence="1">The sequence shown here is derived from an EMBL/GenBank/DDBJ whole genome shotgun (WGS) entry which is preliminary data.</text>
</comment>
<reference evidence="1" key="1">
    <citation type="submission" date="2022-07" db="EMBL/GenBank/DDBJ databases">
        <title>Chromosome-level genome of Muraenolepis orangiensis.</title>
        <authorList>
            <person name="Kim J."/>
        </authorList>
    </citation>
    <scope>NUCLEOTIDE SEQUENCE</scope>
    <source>
        <strain evidence="1">KU_S4_2022</strain>
        <tissue evidence="1">Muscle</tissue>
    </source>
</reference>
<evidence type="ECO:0000313" key="2">
    <source>
        <dbReference type="Proteomes" id="UP001148018"/>
    </source>
</evidence>
<proteinExistence type="predicted"/>
<gene>
    <name evidence="1" type="ORF">NHX12_021345</name>
</gene>
<dbReference type="Proteomes" id="UP001148018">
    <property type="component" value="Unassembled WGS sequence"/>
</dbReference>
<protein>
    <submittedName>
        <fullName evidence="1">Uncharacterized protein</fullName>
    </submittedName>
</protein>
<keyword evidence="2" id="KW-1185">Reference proteome</keyword>
<dbReference type="AlphaFoldDB" id="A0A9Q0EQ93"/>
<accession>A0A9Q0EQ93</accession>
<name>A0A9Q0EQ93_9TELE</name>